<dbReference type="PROSITE" id="PS00356">
    <property type="entry name" value="HTH_LACI_1"/>
    <property type="match status" value="1"/>
</dbReference>
<evidence type="ECO:0000256" key="2">
    <source>
        <dbReference type="ARBA" id="ARBA00023125"/>
    </source>
</evidence>
<dbReference type="InterPro" id="IPR000843">
    <property type="entry name" value="HTH_LacI"/>
</dbReference>
<proteinExistence type="predicted"/>
<organism evidence="5 6">
    <name type="scientific">Salimicrobium salexigens</name>
    <dbReference type="NCBI Taxonomy" id="908941"/>
    <lineage>
        <taxon>Bacteria</taxon>
        <taxon>Bacillati</taxon>
        <taxon>Bacillota</taxon>
        <taxon>Bacilli</taxon>
        <taxon>Bacillales</taxon>
        <taxon>Bacillaceae</taxon>
        <taxon>Salimicrobium</taxon>
    </lineage>
</organism>
<keyword evidence="6" id="KW-1185">Reference proteome</keyword>
<dbReference type="SMART" id="SM00354">
    <property type="entry name" value="HTH_LACI"/>
    <property type="match status" value="1"/>
</dbReference>
<name>A0ABY1KRN3_9BACI</name>
<dbReference type="PRINTS" id="PR00036">
    <property type="entry name" value="HTHLACI"/>
</dbReference>
<evidence type="ECO:0000256" key="1">
    <source>
        <dbReference type="ARBA" id="ARBA00023015"/>
    </source>
</evidence>
<keyword evidence="3" id="KW-0804">Transcription</keyword>
<gene>
    <name evidence="5" type="ORF">SAMN05421758_10454</name>
</gene>
<dbReference type="SUPFAM" id="SSF53822">
    <property type="entry name" value="Periplasmic binding protein-like I"/>
    <property type="match status" value="1"/>
</dbReference>
<dbReference type="InterPro" id="IPR046335">
    <property type="entry name" value="LacI/GalR-like_sensor"/>
</dbReference>
<dbReference type="PANTHER" id="PTHR30146:SF146">
    <property type="entry name" value="HTH-TYPE TRANSCRIPTIONAL REGULATOR TRER"/>
    <property type="match status" value="1"/>
</dbReference>
<dbReference type="InterPro" id="IPR010982">
    <property type="entry name" value="Lambda_DNA-bd_dom_sf"/>
</dbReference>
<reference evidence="5 6" key="1">
    <citation type="submission" date="2017-01" db="EMBL/GenBank/DDBJ databases">
        <authorList>
            <person name="Varghese N."/>
            <person name="Submissions S."/>
        </authorList>
    </citation>
    <scope>NUCLEOTIDE SEQUENCE [LARGE SCALE GENOMIC DNA]</scope>
    <source>
        <strain evidence="5 6">DSM 22782</strain>
    </source>
</reference>
<dbReference type="InterPro" id="IPR028082">
    <property type="entry name" value="Peripla_BP_I"/>
</dbReference>
<dbReference type="Proteomes" id="UP000199777">
    <property type="component" value="Unassembled WGS sequence"/>
</dbReference>
<dbReference type="EMBL" id="FTOK01000004">
    <property type="protein sequence ID" value="SIS69613.1"/>
    <property type="molecule type" value="Genomic_DNA"/>
</dbReference>
<keyword evidence="1" id="KW-0805">Transcription regulation</keyword>
<feature type="domain" description="HTH lacI-type" evidence="4">
    <location>
        <begin position="2"/>
        <end position="56"/>
    </location>
</feature>
<accession>A0ABY1KRN3</accession>
<evidence type="ECO:0000313" key="5">
    <source>
        <dbReference type="EMBL" id="SIS69613.1"/>
    </source>
</evidence>
<dbReference type="Gene3D" id="3.40.50.2300">
    <property type="match status" value="2"/>
</dbReference>
<dbReference type="Pfam" id="PF00356">
    <property type="entry name" value="LacI"/>
    <property type="match status" value="1"/>
</dbReference>
<sequence>MTTINDIAKLAGVSRTTVSRFLNNSGYVGQEAGERIAQVINETGYMPSQSAQTLRTKKTGVIGIILPKISTETSSRVVSGINKVMKREGMQILLTDTELDPDKEIEYLRLLKSRQADGIILLATNIGERLQQEIEAFPIPVVALGQNIPGVPSLTYADYDASSDIMQLLIGKGHRKIGFIGVSETDPAVGKLRQSAYTDAMRRHNLEVKESWMAEGDFSIDSGYEAMKWIITGNRSDPPDAVFCVTDRMATGAMEYLKEQGFSIPGDVAVAGIGDAVMSRYITPSLTTVNYYNEEAGEAVGEMLLETMAGIKYSKKMMHKYRLIKRDSVW</sequence>
<dbReference type="RefSeq" id="WP_076570763.1">
    <property type="nucleotide sequence ID" value="NZ_FTOK01000004.1"/>
</dbReference>
<evidence type="ECO:0000313" key="6">
    <source>
        <dbReference type="Proteomes" id="UP000199777"/>
    </source>
</evidence>
<evidence type="ECO:0000256" key="3">
    <source>
        <dbReference type="ARBA" id="ARBA00023163"/>
    </source>
</evidence>
<dbReference type="Gene3D" id="1.10.260.40">
    <property type="entry name" value="lambda repressor-like DNA-binding domains"/>
    <property type="match status" value="1"/>
</dbReference>
<dbReference type="SUPFAM" id="SSF47413">
    <property type="entry name" value="lambda repressor-like DNA-binding domains"/>
    <property type="match status" value="1"/>
</dbReference>
<evidence type="ECO:0000259" key="4">
    <source>
        <dbReference type="PROSITE" id="PS50932"/>
    </source>
</evidence>
<dbReference type="PANTHER" id="PTHR30146">
    <property type="entry name" value="LACI-RELATED TRANSCRIPTIONAL REPRESSOR"/>
    <property type="match status" value="1"/>
</dbReference>
<comment type="caution">
    <text evidence="5">The sequence shown here is derived from an EMBL/GenBank/DDBJ whole genome shotgun (WGS) entry which is preliminary data.</text>
</comment>
<dbReference type="PROSITE" id="PS50932">
    <property type="entry name" value="HTH_LACI_2"/>
    <property type="match status" value="1"/>
</dbReference>
<dbReference type="CDD" id="cd01542">
    <property type="entry name" value="PBP1_TreR-like"/>
    <property type="match status" value="1"/>
</dbReference>
<protein>
    <submittedName>
        <fullName evidence="5">Transcriptional regulator, LacI family</fullName>
    </submittedName>
</protein>
<keyword evidence="2" id="KW-0238">DNA-binding</keyword>
<dbReference type="CDD" id="cd01392">
    <property type="entry name" value="HTH_LacI"/>
    <property type="match status" value="1"/>
</dbReference>
<dbReference type="Pfam" id="PF13377">
    <property type="entry name" value="Peripla_BP_3"/>
    <property type="match status" value="1"/>
</dbReference>